<accession>A0ABV6C8T3</accession>
<gene>
    <name evidence="5" type="ORF">ACFFRE_11255</name>
</gene>
<feature type="domain" description="Transposase IS66 central" evidence="3">
    <location>
        <begin position="159"/>
        <end position="415"/>
    </location>
</feature>
<comment type="caution">
    <text evidence="5">The sequence shown here is derived from an EMBL/GenBank/DDBJ whole genome shotgun (WGS) entry which is preliminary data.</text>
</comment>
<feature type="coiled-coil region" evidence="1">
    <location>
        <begin position="1"/>
        <end position="28"/>
    </location>
</feature>
<evidence type="ECO:0000313" key="6">
    <source>
        <dbReference type="Proteomes" id="UP001589788"/>
    </source>
</evidence>
<keyword evidence="1" id="KW-0175">Coiled coil</keyword>
<name>A0ABV6C8T3_9ACTN</name>
<dbReference type="EMBL" id="JBHLYQ010000139">
    <property type="protein sequence ID" value="MFC0082709.1"/>
    <property type="molecule type" value="Genomic_DNA"/>
</dbReference>
<keyword evidence="6" id="KW-1185">Reference proteome</keyword>
<evidence type="ECO:0000259" key="4">
    <source>
        <dbReference type="Pfam" id="PF20042"/>
    </source>
</evidence>
<dbReference type="PANTHER" id="PTHR33678">
    <property type="entry name" value="BLL1576 PROTEIN"/>
    <property type="match status" value="1"/>
</dbReference>
<dbReference type="PANTHER" id="PTHR33678:SF1">
    <property type="entry name" value="BLL1576 PROTEIN"/>
    <property type="match status" value="1"/>
</dbReference>
<evidence type="ECO:0000313" key="5">
    <source>
        <dbReference type="EMBL" id="MFC0082709.1"/>
    </source>
</evidence>
<evidence type="ECO:0000256" key="2">
    <source>
        <dbReference type="SAM" id="MobiDB-lite"/>
    </source>
</evidence>
<protein>
    <submittedName>
        <fullName evidence="5">IS66 family transposase</fullName>
    </submittedName>
</protein>
<dbReference type="Pfam" id="PF20042">
    <property type="entry name" value="DUF6444"/>
    <property type="match status" value="1"/>
</dbReference>
<dbReference type="Pfam" id="PF03050">
    <property type="entry name" value="DDE_Tnp_IS66"/>
    <property type="match status" value="1"/>
</dbReference>
<organism evidence="5 6">
    <name type="scientific">Aciditerrimonas ferrireducens</name>
    <dbReference type="NCBI Taxonomy" id="667306"/>
    <lineage>
        <taxon>Bacteria</taxon>
        <taxon>Bacillati</taxon>
        <taxon>Actinomycetota</taxon>
        <taxon>Acidimicrobiia</taxon>
        <taxon>Acidimicrobiales</taxon>
        <taxon>Acidimicrobiaceae</taxon>
        <taxon>Aciditerrimonas</taxon>
    </lineage>
</organism>
<dbReference type="InterPro" id="IPR045618">
    <property type="entry name" value="DUF6444"/>
</dbReference>
<proteinExistence type="predicted"/>
<feature type="region of interest" description="Disordered" evidence="2">
    <location>
        <begin position="33"/>
        <end position="84"/>
    </location>
</feature>
<dbReference type="InterPro" id="IPR052344">
    <property type="entry name" value="Transposase-related"/>
</dbReference>
<reference evidence="5 6" key="1">
    <citation type="submission" date="2024-09" db="EMBL/GenBank/DDBJ databases">
        <authorList>
            <person name="Sun Q."/>
            <person name="Mori K."/>
        </authorList>
    </citation>
    <scope>NUCLEOTIDE SEQUENCE [LARGE SCALE GENOMIC DNA]</scope>
    <source>
        <strain evidence="5 6">JCM 15389</strain>
    </source>
</reference>
<dbReference type="RefSeq" id="WP_377790332.1">
    <property type="nucleotide sequence ID" value="NZ_JBHLYQ010000139.1"/>
</dbReference>
<dbReference type="Proteomes" id="UP001589788">
    <property type="component" value="Unassembled WGS sequence"/>
</dbReference>
<dbReference type="NCBIfam" id="NF033517">
    <property type="entry name" value="transpos_IS66"/>
    <property type="match status" value="1"/>
</dbReference>
<dbReference type="InterPro" id="IPR004291">
    <property type="entry name" value="Transposase_IS66_central"/>
</dbReference>
<feature type="domain" description="DUF6444" evidence="4">
    <location>
        <begin position="3"/>
        <end position="69"/>
    </location>
</feature>
<evidence type="ECO:0000259" key="3">
    <source>
        <dbReference type="Pfam" id="PF03050"/>
    </source>
</evidence>
<sequence length="427" mass="47253">MGELLAENAALRAEVERLHARIAELEHLLRKGSLSSSLPPSLDRPAQKAVARKSRQERRAQQRSAGKQARRRGKQPGAPGEHLARRVDLEQVVVHEVECCSGCGEGLSGVAPQRIEVRQVFDVPAPTLLCTEHRVVHKRCACGVVTKGRFPSEARAPTCYGPQVRAMALYLLHAQHLPVKRTKEALAEMLGVRVSTGFLASLAPEAAAALGGFIVELKRRLRHQPLLHVDETSDQVGCDTWWLHVACDERFTYLVADKTRGKAAPDKAGVLPGFTGVMVHDRLSMYFSYSDATHALCGAHLIRDLASVAHRPSQRWAKKMRELLLEMNNAAHSARKAGKSTLGRRELKAFLASYDTLVAEGLAANPPPLSRNRNSLERESYNLAVALRDRRSETTRFARDLSVPFTNNEAERSLRWRRVLGGNVPRG</sequence>
<evidence type="ECO:0000256" key="1">
    <source>
        <dbReference type="SAM" id="Coils"/>
    </source>
</evidence>